<accession>A0ABS8VJH6</accession>
<feature type="non-terminal residue" evidence="2">
    <location>
        <position position="133"/>
    </location>
</feature>
<keyword evidence="3" id="KW-1185">Reference proteome</keyword>
<dbReference type="EMBL" id="JACEIK010004942">
    <property type="protein sequence ID" value="MCD9646879.1"/>
    <property type="molecule type" value="Genomic_DNA"/>
</dbReference>
<protein>
    <submittedName>
        <fullName evidence="2">Uncharacterized protein</fullName>
    </submittedName>
</protein>
<comment type="caution">
    <text evidence="2">The sequence shown here is derived from an EMBL/GenBank/DDBJ whole genome shotgun (WGS) entry which is preliminary data.</text>
</comment>
<organism evidence="2 3">
    <name type="scientific">Datura stramonium</name>
    <name type="common">Jimsonweed</name>
    <name type="synonym">Common thornapple</name>
    <dbReference type="NCBI Taxonomy" id="4076"/>
    <lineage>
        <taxon>Eukaryota</taxon>
        <taxon>Viridiplantae</taxon>
        <taxon>Streptophyta</taxon>
        <taxon>Embryophyta</taxon>
        <taxon>Tracheophyta</taxon>
        <taxon>Spermatophyta</taxon>
        <taxon>Magnoliopsida</taxon>
        <taxon>eudicotyledons</taxon>
        <taxon>Gunneridae</taxon>
        <taxon>Pentapetalae</taxon>
        <taxon>asterids</taxon>
        <taxon>lamiids</taxon>
        <taxon>Solanales</taxon>
        <taxon>Solanaceae</taxon>
        <taxon>Solanoideae</taxon>
        <taxon>Datureae</taxon>
        <taxon>Datura</taxon>
    </lineage>
</organism>
<feature type="region of interest" description="Disordered" evidence="1">
    <location>
        <begin position="55"/>
        <end position="85"/>
    </location>
</feature>
<dbReference type="Proteomes" id="UP000823775">
    <property type="component" value="Unassembled WGS sequence"/>
</dbReference>
<gene>
    <name evidence="2" type="ORF">HAX54_037120</name>
</gene>
<reference evidence="2 3" key="1">
    <citation type="journal article" date="2021" name="BMC Genomics">
        <title>Datura genome reveals duplications of psychoactive alkaloid biosynthetic genes and high mutation rate following tissue culture.</title>
        <authorList>
            <person name="Rajewski A."/>
            <person name="Carter-House D."/>
            <person name="Stajich J."/>
            <person name="Litt A."/>
        </authorList>
    </citation>
    <scope>NUCLEOTIDE SEQUENCE [LARGE SCALE GENOMIC DNA]</scope>
    <source>
        <strain evidence="2">AR-01</strain>
    </source>
</reference>
<evidence type="ECO:0000313" key="2">
    <source>
        <dbReference type="EMBL" id="MCD9646879.1"/>
    </source>
</evidence>
<feature type="region of interest" description="Disordered" evidence="1">
    <location>
        <begin position="1"/>
        <end position="27"/>
    </location>
</feature>
<proteinExistence type="predicted"/>
<evidence type="ECO:0000256" key="1">
    <source>
        <dbReference type="SAM" id="MobiDB-lite"/>
    </source>
</evidence>
<name>A0ABS8VJH6_DATST</name>
<sequence length="133" mass="14809">MNFHSCLVQPSKNHNLKIPRPSGEETEYTRGRGAARLLGGQRQVARLVEEVDVDGSTDARLAEADGKSGTGRTERREVRRERERPERCSEVRRSRRIDDESMADCRLTMKVRTQKIGGVGCVCAAAGGVQRPM</sequence>
<feature type="compositionally biased region" description="Basic and acidic residues" evidence="1">
    <location>
        <begin position="60"/>
        <end position="85"/>
    </location>
</feature>
<evidence type="ECO:0000313" key="3">
    <source>
        <dbReference type="Proteomes" id="UP000823775"/>
    </source>
</evidence>